<evidence type="ECO:0000259" key="6">
    <source>
        <dbReference type="PROSITE" id="PS50089"/>
    </source>
</evidence>
<dbReference type="Gene3D" id="3.30.40.10">
    <property type="entry name" value="Zinc/RING finger domain, C3HC4 (zinc finger)"/>
    <property type="match status" value="2"/>
</dbReference>
<dbReference type="SMART" id="SM00184">
    <property type="entry name" value="RING"/>
    <property type="match status" value="2"/>
</dbReference>
<dbReference type="SUPFAM" id="SSF74924">
    <property type="entry name" value="Cap-Gly domain"/>
    <property type="match status" value="1"/>
</dbReference>
<feature type="region of interest" description="Disordered" evidence="5">
    <location>
        <begin position="204"/>
        <end position="243"/>
    </location>
</feature>
<dbReference type="InterPro" id="IPR000938">
    <property type="entry name" value="CAP-Gly_domain"/>
</dbReference>
<evidence type="ECO:0000313" key="7">
    <source>
        <dbReference type="EMBL" id="CAL8104556.1"/>
    </source>
</evidence>
<gene>
    <name evidence="7" type="ORF">ODALV1_LOCUS11796</name>
</gene>
<dbReference type="InterPro" id="IPR027370">
    <property type="entry name" value="Znf-RING_euk"/>
</dbReference>
<feature type="domain" description="RING-type" evidence="6">
    <location>
        <begin position="594"/>
        <end position="678"/>
    </location>
</feature>
<reference evidence="7 8" key="1">
    <citation type="submission" date="2024-08" db="EMBL/GenBank/DDBJ databases">
        <authorList>
            <person name="Cucini C."/>
            <person name="Frati F."/>
        </authorList>
    </citation>
    <scope>NUCLEOTIDE SEQUENCE [LARGE SCALE GENOMIC DNA]</scope>
</reference>
<comment type="caution">
    <text evidence="7">The sequence shown here is derived from an EMBL/GenBank/DDBJ whole genome shotgun (WGS) entry which is preliminary data.</text>
</comment>
<evidence type="ECO:0000256" key="4">
    <source>
        <dbReference type="PROSITE-ProRule" id="PRU00175"/>
    </source>
</evidence>
<protein>
    <recommendedName>
        <fullName evidence="6">RING-type domain-containing protein</fullName>
    </recommendedName>
</protein>
<keyword evidence="2 4" id="KW-0863">Zinc-finger</keyword>
<feature type="region of interest" description="Disordered" evidence="5">
    <location>
        <begin position="483"/>
        <end position="541"/>
    </location>
</feature>
<keyword evidence="8" id="KW-1185">Reference proteome</keyword>
<dbReference type="EMBL" id="CAXLJM020000035">
    <property type="protein sequence ID" value="CAL8104556.1"/>
    <property type="molecule type" value="Genomic_DNA"/>
</dbReference>
<dbReference type="PROSITE" id="PS50089">
    <property type="entry name" value="ZF_RING_2"/>
    <property type="match status" value="1"/>
</dbReference>
<dbReference type="InterPro" id="IPR013083">
    <property type="entry name" value="Znf_RING/FYVE/PHD"/>
</dbReference>
<feature type="compositionally biased region" description="Polar residues" evidence="5">
    <location>
        <begin position="485"/>
        <end position="494"/>
    </location>
</feature>
<evidence type="ECO:0000313" key="8">
    <source>
        <dbReference type="Proteomes" id="UP001642540"/>
    </source>
</evidence>
<dbReference type="PANTHER" id="PTHR15710">
    <property type="entry name" value="E3 UBIQUITIN-PROTEIN LIGASE PRAJA"/>
    <property type="match status" value="1"/>
</dbReference>
<feature type="compositionally biased region" description="Polar residues" evidence="5">
    <location>
        <begin position="513"/>
        <end position="529"/>
    </location>
</feature>
<keyword evidence="3" id="KW-0862">Zinc</keyword>
<proteinExistence type="predicted"/>
<dbReference type="Pfam" id="PF01302">
    <property type="entry name" value="CAP_GLY"/>
    <property type="match status" value="1"/>
</dbReference>
<dbReference type="SUPFAM" id="SSF57850">
    <property type="entry name" value="RING/U-box"/>
    <property type="match status" value="2"/>
</dbReference>
<evidence type="ECO:0000256" key="3">
    <source>
        <dbReference type="ARBA" id="ARBA00022833"/>
    </source>
</evidence>
<feature type="compositionally biased region" description="Low complexity" evidence="5">
    <location>
        <begin position="213"/>
        <end position="227"/>
    </location>
</feature>
<evidence type="ECO:0000256" key="2">
    <source>
        <dbReference type="ARBA" id="ARBA00022771"/>
    </source>
</evidence>
<dbReference type="Pfam" id="PF13445">
    <property type="entry name" value="zf-RING_UBOX"/>
    <property type="match status" value="1"/>
</dbReference>
<evidence type="ECO:0000256" key="1">
    <source>
        <dbReference type="ARBA" id="ARBA00022723"/>
    </source>
</evidence>
<dbReference type="Gene3D" id="2.30.30.190">
    <property type="entry name" value="CAP Gly-rich-like domain"/>
    <property type="match status" value="1"/>
</dbReference>
<feature type="region of interest" description="Disordered" evidence="5">
    <location>
        <begin position="166"/>
        <end position="185"/>
    </location>
</feature>
<feature type="region of interest" description="Disordered" evidence="5">
    <location>
        <begin position="76"/>
        <end position="140"/>
    </location>
</feature>
<accession>A0ABP1QN22</accession>
<name>A0ABP1QN22_9HEXA</name>
<feature type="compositionally biased region" description="Polar residues" evidence="5">
    <location>
        <begin position="79"/>
        <end position="107"/>
    </location>
</feature>
<evidence type="ECO:0000256" key="5">
    <source>
        <dbReference type="SAM" id="MobiDB-lite"/>
    </source>
</evidence>
<dbReference type="SMART" id="SM01052">
    <property type="entry name" value="CAP_GLY"/>
    <property type="match status" value="1"/>
</dbReference>
<keyword evidence="1" id="KW-0479">Metal-binding</keyword>
<dbReference type="Proteomes" id="UP001642540">
    <property type="component" value="Unassembled WGS sequence"/>
</dbReference>
<sequence>MEAPRNQLVTRKKTFWKMVKTIFLPAQALANLVTGCGSGRAGKVKRRLSMKNMHLAKEAFIQSSFRRPINRRSVVTEHVQMSSQNESSPTTIGESSSTSNGTRTAIPNESLPIQPLDFHDSIPEPPSLSPPAVESATATTSLHARPPLSLEEAELLLECLTLTLPENSPASHSEPPVSNEGTSHDYVSTEVSGHLVEVEVEVEISNEDIDIPSRSSFNDSNSSQNEETNNRPEENPPHSPYHVQPDQQVILRKKSPKLSTASDAGSEFHGWRRSSIEVTSNPPVTLAYIPSGLCVGDKIVWVKDDVPEIGTVRWIGKIRNQFYSGIEFDKPIGNSSGLYGYGTGLYKQLFTCKLSYGRFIPVKELVLYKDYHDTGIKSGIVCVICRDDFLETWEPDLFFQAETSNINKPEDQHGLQPFHMVSTKCGHLYHWGCLDEWFSTKKRIDIHRDFKQSRQPQRDGIYKSIMATSNSQFKNKLETCLNRGLPQTSSTSGSMVRRPQNAPPPIPPRNRNLSMSSMNTQGNSHSGTPDDSCKVTGKVQTPMQKRRLTLSISVEAANARAASTVQHDENEVVTCKSPKLETPGLARIWSPAICTICMEDLFAYTSCEPASHEHQHPLVPCNFSSPGAGSENSPTHRTETTMRPILSTRCGHLFHTECINKWFVEKKEKEIKECPFCKREMMANDTTRIFPIFDND</sequence>
<organism evidence="7 8">
    <name type="scientific">Orchesella dallaii</name>
    <dbReference type="NCBI Taxonomy" id="48710"/>
    <lineage>
        <taxon>Eukaryota</taxon>
        <taxon>Metazoa</taxon>
        <taxon>Ecdysozoa</taxon>
        <taxon>Arthropoda</taxon>
        <taxon>Hexapoda</taxon>
        <taxon>Collembola</taxon>
        <taxon>Entomobryomorpha</taxon>
        <taxon>Entomobryoidea</taxon>
        <taxon>Orchesellidae</taxon>
        <taxon>Orchesellinae</taxon>
        <taxon>Orchesella</taxon>
    </lineage>
</organism>
<dbReference type="Pfam" id="PF13639">
    <property type="entry name" value="zf-RING_2"/>
    <property type="match status" value="1"/>
</dbReference>
<dbReference type="InterPro" id="IPR001841">
    <property type="entry name" value="Znf_RING"/>
</dbReference>
<dbReference type="CDD" id="cd16448">
    <property type="entry name" value="RING-H2"/>
    <property type="match status" value="1"/>
</dbReference>
<dbReference type="InterPro" id="IPR036859">
    <property type="entry name" value="CAP-Gly_dom_sf"/>
</dbReference>